<dbReference type="OMA" id="HRYTVVI"/>
<dbReference type="GeneTree" id="ENSGT00390000015216"/>
<feature type="domain" description="Cadherin-like beta-sandwich-like" evidence="2">
    <location>
        <begin position="609"/>
        <end position="691"/>
    </location>
</feature>
<dbReference type="Proteomes" id="UP000002279">
    <property type="component" value="Chromosome 10"/>
</dbReference>
<dbReference type="Pfam" id="PF24536">
    <property type="entry name" value="NXPE4_C"/>
    <property type="match status" value="1"/>
</dbReference>
<reference evidence="4 5" key="1">
    <citation type="journal article" date="2008" name="Nature">
        <title>Genome analysis of the platypus reveals unique signatures of evolution.</title>
        <authorList>
            <person name="Warren W.C."/>
            <person name="Hillier L.W."/>
            <person name="Marshall Graves J.A."/>
            <person name="Birney E."/>
            <person name="Ponting C.P."/>
            <person name="Grutzner F."/>
            <person name="Belov K."/>
            <person name="Miller W."/>
            <person name="Clarke L."/>
            <person name="Chinwalla A.T."/>
            <person name="Yang S.P."/>
            <person name="Heger A."/>
            <person name="Locke D.P."/>
            <person name="Miethke P."/>
            <person name="Waters P.D."/>
            <person name="Veyrunes F."/>
            <person name="Fulton L."/>
            <person name="Fulton B."/>
            <person name="Graves T."/>
            <person name="Wallis J."/>
            <person name="Puente X.S."/>
            <person name="Lopez-Otin C."/>
            <person name="Ordonez G.R."/>
            <person name="Eichler E.E."/>
            <person name="Chen L."/>
            <person name="Cheng Z."/>
            <person name="Deakin J.E."/>
            <person name="Alsop A."/>
            <person name="Thompson K."/>
            <person name="Kirby P."/>
            <person name="Papenfuss A.T."/>
            <person name="Wakefield M.J."/>
            <person name="Olender T."/>
            <person name="Lancet D."/>
            <person name="Huttley G.A."/>
            <person name="Smit A.F."/>
            <person name="Pask A."/>
            <person name="Temple-Smith P."/>
            <person name="Batzer M.A."/>
            <person name="Walker J.A."/>
            <person name="Konkel M.K."/>
            <person name="Harris R.S."/>
            <person name="Whittington C.M."/>
            <person name="Wong E.S."/>
            <person name="Gemmell N.J."/>
            <person name="Buschiazzo E."/>
            <person name="Vargas Jentzsch I.M."/>
            <person name="Merkel A."/>
            <person name="Schmitz J."/>
            <person name="Zemann A."/>
            <person name="Churakov G."/>
            <person name="Kriegs J.O."/>
            <person name="Brosius J."/>
            <person name="Murchison E.P."/>
            <person name="Sachidanandam R."/>
            <person name="Smith C."/>
            <person name="Hannon G.J."/>
            <person name="Tsend-Ayush E."/>
            <person name="McMillan D."/>
            <person name="Attenborough R."/>
            <person name="Rens W."/>
            <person name="Ferguson-Smith M."/>
            <person name="Lefevre C.M."/>
            <person name="Sharp J.A."/>
            <person name="Nicholas K.R."/>
            <person name="Ray D.A."/>
            <person name="Kube M."/>
            <person name="Reinhardt R."/>
            <person name="Pringle T.H."/>
            <person name="Taylor J."/>
            <person name="Jones R.C."/>
            <person name="Nixon B."/>
            <person name="Dacheux J.L."/>
            <person name="Niwa H."/>
            <person name="Sekita Y."/>
            <person name="Huang X."/>
            <person name="Stark A."/>
            <person name="Kheradpour P."/>
            <person name="Kellis M."/>
            <person name="Flicek P."/>
            <person name="Chen Y."/>
            <person name="Webber C."/>
            <person name="Hardison R."/>
            <person name="Nelson J."/>
            <person name="Hallsworth-Pepin K."/>
            <person name="Delehaunty K."/>
            <person name="Markovic C."/>
            <person name="Minx P."/>
            <person name="Feng Y."/>
            <person name="Kremitzki C."/>
            <person name="Mitreva M."/>
            <person name="Glasscock J."/>
            <person name="Wylie T."/>
            <person name="Wohldmann P."/>
            <person name="Thiru P."/>
            <person name="Nhan M.N."/>
            <person name="Pohl C.S."/>
            <person name="Smith S.M."/>
            <person name="Hou S."/>
            <person name="Nefedov M."/>
            <person name="de Jong P.J."/>
            <person name="Renfree M.B."/>
            <person name="Mardis E.R."/>
            <person name="Wilson R.K."/>
        </authorList>
    </citation>
    <scope>NUCLEOTIDE SEQUENCE [LARGE SCALE GENOMIC DNA]</scope>
    <source>
        <strain evidence="4 5">Glennie</strain>
    </source>
</reference>
<name>F7AFY6_ORNAN</name>
<evidence type="ECO:0000259" key="2">
    <source>
        <dbReference type="Pfam" id="PF12733"/>
    </source>
</evidence>
<keyword evidence="1" id="KW-0472">Membrane</keyword>
<proteinExistence type="predicted"/>
<dbReference type="InterPro" id="IPR057106">
    <property type="entry name" value="NXPE4_C"/>
</dbReference>
<dbReference type="Bgee" id="ENSOANG00000005654">
    <property type="expression patterns" value="Expressed in heart and 6 other cell types or tissues"/>
</dbReference>
<organism evidence="4 5">
    <name type="scientific">Ornithorhynchus anatinus</name>
    <name type="common">Duckbill platypus</name>
    <dbReference type="NCBI Taxonomy" id="9258"/>
    <lineage>
        <taxon>Eukaryota</taxon>
        <taxon>Metazoa</taxon>
        <taxon>Chordata</taxon>
        <taxon>Craniata</taxon>
        <taxon>Vertebrata</taxon>
        <taxon>Euteleostomi</taxon>
        <taxon>Mammalia</taxon>
        <taxon>Monotremata</taxon>
        <taxon>Ornithorhynchidae</taxon>
        <taxon>Ornithorhynchus</taxon>
    </lineage>
</organism>
<dbReference type="CTD" id="79974"/>
<dbReference type="GO" id="GO:0005783">
    <property type="term" value="C:endoplasmic reticulum"/>
    <property type="evidence" value="ECO:0007669"/>
    <property type="project" value="Ensembl"/>
</dbReference>
<dbReference type="RefSeq" id="XP_028929992.1">
    <property type="nucleotide sequence ID" value="XM_029074159.2"/>
</dbReference>
<keyword evidence="5" id="KW-1185">Reference proteome</keyword>
<keyword evidence="1" id="KW-1133">Transmembrane helix</keyword>
<reference evidence="4" key="3">
    <citation type="submission" date="2025-09" db="UniProtKB">
        <authorList>
            <consortium name="Ensembl"/>
        </authorList>
    </citation>
    <scope>IDENTIFICATION</scope>
    <source>
        <strain evidence="4">Glennie</strain>
    </source>
</reference>
<reference evidence="4" key="2">
    <citation type="submission" date="2025-08" db="UniProtKB">
        <authorList>
            <consortium name="Ensembl"/>
        </authorList>
    </citation>
    <scope>IDENTIFICATION</scope>
    <source>
        <strain evidence="4">Glennie</strain>
    </source>
</reference>
<feature type="domain" description="NXPE C-terminal" evidence="3">
    <location>
        <begin position="771"/>
        <end position="898"/>
    </location>
</feature>
<dbReference type="InterPro" id="IPR025883">
    <property type="entry name" value="Cadherin-like_domain"/>
</dbReference>
<dbReference type="InParanoid" id="F7AFY6"/>
<dbReference type="GeneID" id="100078084"/>
<dbReference type="PANTHER" id="PTHR14776">
    <property type="entry name" value="CADHERIN-LIKE AND PC-ESTERASE DOMAIN-CONTAINING PROTEIN 1"/>
    <property type="match status" value="1"/>
</dbReference>
<evidence type="ECO:0000313" key="4">
    <source>
        <dbReference type="Ensembl" id="ENSOANP00000008993.2"/>
    </source>
</evidence>
<dbReference type="OrthoDB" id="1932925at2759"/>
<keyword evidence="1" id="KW-0812">Transmembrane</keyword>
<dbReference type="KEGG" id="oaa:100078084"/>
<evidence type="ECO:0000259" key="3">
    <source>
        <dbReference type="Pfam" id="PF24536"/>
    </source>
</evidence>
<dbReference type="Gene3D" id="3.30.470.20">
    <property type="entry name" value="ATP-grasp fold, B domain"/>
    <property type="match status" value="1"/>
</dbReference>
<dbReference type="Ensembl" id="ENSOANT00000008995.3">
    <property type="protein sequence ID" value="ENSOANP00000008993.2"/>
    <property type="gene ID" value="ENSOANG00000005654.3"/>
</dbReference>
<sequence length="1052" mass="120772">MIRRQIFLCCRCVCPRPFFLGIVVAVCLFYQTLTLIGSRRFMSAVKGLSPNKLTEASQGRVKDTFSRATVCFFPSGDPQAIEKIEESVAKHFGSHGRRAVLHTPPSHCKMEMELYQRILTRHGYLVVPSEGKRRSAVGLGDLNPGDSHSWDLLICLSPYKANEEPCISKEDFKHLGVHQKVNMLPEIQHQLCRREGLCQLTKRFPELHLPITPSVCLDQPVQPRRNSADRFWKREVSRETHLVHRWNPWNWPSDPHPNQTPVPAVPKEPFKGRGLSVIIKAYVLVTSLTPLRAFIHSTGTVWNPPKKKCFSIKLQTFFETFLRVSSPLQAFDNMKEAISKLLLVAEVSSEAPARGPKTFARCRLCFQLLTFDIDYSSSLDPVVLEVHEDFDFPVDDSLDVEDQITKKFLVEDTFSFLLAKESSLSIYSEAFWRTFRPGTVKDETHQKEYNQCLPLEEIHSMMTFAQELKNLGQFQLLLPSKAPRIQTLLHTINYLTEPTQKPSSVPRRYRLLLNLLEQFQLMNQKTPVHPFAWKSKTSVRNSFKVVLKQPSLRNSFSEEKPGKHRMPFDVPEKQKVPNFFNETTEVHCSNDKDTLSHIKHIFTNPHLDLNPEFNPKIREYSCEVPFDVVMVKIGAESSNCRCKVHLDERTGPSFANYPLGLGVNKITLLVVDESQVNGDILSSYRITIYREDRPSLPVFDDYVACGFVQDCGLLIHSDKPCSLQQLSSDYIAAISQPDLRTCESGDARGQWIVPCLSCSDNRTCDWREITWQPQNCQFGVLSKVQLQRCLDRRKVLFIGDSTNRGIMYYLIERVNETLQEWQKLHGTKTYPNINDGKTLISYSYYPQFWIDVTQRPTFEKALEQLLQRSSPLENTDQTVLVVGGVQWLNSNHLQIIRKVLKRENLLNILVVIKTIGMGFHLPVDGVHSLSQSEVKNLWKENLFILDSAKRYGFEVVDTFQITMGRHKEFLQGKCGCHFHEVVKSKASTDHRLIKMKLSRHHGVGKYFSNQSKLSRLQDSATNVQSPYRVRGPINRVYSEILLSRICSSRRTT</sequence>
<gene>
    <name evidence="4" type="primary">CPED1</name>
</gene>
<dbReference type="AlphaFoldDB" id="F7AFY6"/>
<dbReference type="FunCoup" id="F7AFY6">
    <property type="interactions" value="454"/>
</dbReference>
<evidence type="ECO:0000256" key="1">
    <source>
        <dbReference type="SAM" id="Phobius"/>
    </source>
</evidence>
<dbReference type="STRING" id="9258.ENSOANP00000008993"/>
<dbReference type="PANTHER" id="PTHR14776:SF1">
    <property type="entry name" value="CADHERIN-LIKE AND PC-ESTERASE DOMAIN-CONTAINING PROTEIN 1"/>
    <property type="match status" value="1"/>
</dbReference>
<dbReference type="HOGENOM" id="CLU_011328_0_0_1"/>
<dbReference type="eggNOG" id="ENOG502QQAY">
    <property type="taxonomic scope" value="Eukaryota"/>
</dbReference>
<protein>
    <submittedName>
        <fullName evidence="4">Cadherin like and PC-esterase domain containing 1</fullName>
    </submittedName>
</protein>
<dbReference type="RefSeq" id="XP_028929993.1">
    <property type="nucleotide sequence ID" value="XM_029074160.2"/>
</dbReference>
<feature type="transmembrane region" description="Helical" evidence="1">
    <location>
        <begin position="12"/>
        <end position="33"/>
    </location>
</feature>
<evidence type="ECO:0000313" key="5">
    <source>
        <dbReference type="Proteomes" id="UP000002279"/>
    </source>
</evidence>
<dbReference type="Pfam" id="PF12733">
    <property type="entry name" value="Cadherin-like"/>
    <property type="match status" value="1"/>
</dbReference>
<accession>F7AFY6</accession>